<dbReference type="InterPro" id="IPR015943">
    <property type="entry name" value="WD40/YVTN_repeat-like_dom_sf"/>
</dbReference>
<keyword evidence="2" id="KW-0732">Signal</keyword>
<dbReference type="KEGG" id="asla:NCTC11923_00264"/>
<accession>A0A448K9U5</accession>
<gene>
    <name evidence="3" type="ORF">NCTC11923_00264</name>
</gene>
<proteinExistence type="predicted"/>
<dbReference type="EMBL" id="LR134363">
    <property type="protein sequence ID" value="VEG73655.1"/>
    <property type="molecule type" value="Genomic_DNA"/>
</dbReference>
<reference evidence="3 4" key="1">
    <citation type="submission" date="2018-12" db="EMBL/GenBank/DDBJ databases">
        <authorList>
            <consortium name="Pathogen Informatics"/>
        </authorList>
    </citation>
    <scope>NUCLEOTIDE SEQUENCE [LARGE SCALE GENOMIC DNA]</scope>
    <source>
        <strain evidence="3 4">NCTC11923</strain>
    </source>
</reference>
<dbReference type="Proteomes" id="UP000276899">
    <property type="component" value="Chromosome"/>
</dbReference>
<dbReference type="AlphaFoldDB" id="A0A448K9U5"/>
<dbReference type="Gene3D" id="2.130.10.10">
    <property type="entry name" value="YVTN repeat-like/Quinoprotein amine dehydrogenase"/>
    <property type="match status" value="1"/>
</dbReference>
<name>A0A448K9U5_9ACTO</name>
<protein>
    <submittedName>
        <fullName evidence="3">Uncharacterized protein</fullName>
    </submittedName>
</protein>
<feature type="chain" id="PRO_5019451497" evidence="2">
    <location>
        <begin position="35"/>
        <end position="515"/>
    </location>
</feature>
<dbReference type="SUPFAM" id="SSF82171">
    <property type="entry name" value="DPP6 N-terminal domain-like"/>
    <property type="match status" value="1"/>
</dbReference>
<evidence type="ECO:0000256" key="2">
    <source>
        <dbReference type="SAM" id="SignalP"/>
    </source>
</evidence>
<feature type="compositionally biased region" description="Gly residues" evidence="1">
    <location>
        <begin position="436"/>
        <end position="487"/>
    </location>
</feature>
<feature type="signal peptide" evidence="2">
    <location>
        <begin position="1"/>
        <end position="34"/>
    </location>
</feature>
<keyword evidence="4" id="KW-1185">Reference proteome</keyword>
<organism evidence="3 4">
    <name type="scientific">Actinomyces slackii</name>
    <dbReference type="NCBI Taxonomy" id="52774"/>
    <lineage>
        <taxon>Bacteria</taxon>
        <taxon>Bacillati</taxon>
        <taxon>Actinomycetota</taxon>
        <taxon>Actinomycetes</taxon>
        <taxon>Actinomycetales</taxon>
        <taxon>Actinomycetaceae</taxon>
        <taxon>Actinomyces</taxon>
    </lineage>
</organism>
<feature type="region of interest" description="Disordered" evidence="1">
    <location>
        <begin position="433"/>
        <end position="515"/>
    </location>
</feature>
<dbReference type="RefSeq" id="WP_084500635.1">
    <property type="nucleotide sequence ID" value="NZ_LR134363.1"/>
</dbReference>
<sequence>MSFARRARSALAAAAALPLALIGLLPGVTAPAQAADPVPASPTPLPTVQIDGVVWDQAVVGNVVYAVGKFDNARPAGSAPGQNETPRANALAYDITTGTLLDWAPTTNGAIYAVEASKDGSTIYLGGQFSTLNGENTWRVGAVNAAGARQALGASANAAVRDLEISPDGSTLYMAGSFTQINNSGRSRAAALNLGTQALTDFAPEVDNSQVRSITVAADGSAVAIGGSFTSVGGSSDPGYGLAILEPDGSLRHNNITSVVRNANENAGIMSLKSDASGLYGVAYSHSRSEGTIEGMFRANWSTGNLDFLADCHGDSYDVHPTASIVYIAGHTHDCSNIGGFPDSTNYYHAVAFTNAATGTVQRNRVWGYKDHSGQPAPTVLEGFRPVFQIGTITNTNQATWTVEGNDQYIVYGGEFPAVEGMAQQGLVRFSVTGGNNNGGDNGGNNGGGDNGGDNNGNNNGGDNGGGDNGGNNGGGDNGGDNGGGDNNGNNNGGDNDDDDDDDDDWGGNNRWWWW</sequence>
<dbReference type="STRING" id="1278298.GCA_000428685_01549"/>
<evidence type="ECO:0000313" key="3">
    <source>
        <dbReference type="EMBL" id="VEG73655.1"/>
    </source>
</evidence>
<evidence type="ECO:0000256" key="1">
    <source>
        <dbReference type="SAM" id="MobiDB-lite"/>
    </source>
</evidence>
<feature type="compositionally biased region" description="Acidic residues" evidence="1">
    <location>
        <begin position="495"/>
        <end position="506"/>
    </location>
</feature>
<evidence type="ECO:0000313" key="4">
    <source>
        <dbReference type="Proteomes" id="UP000276899"/>
    </source>
</evidence>